<dbReference type="InterPro" id="IPR029063">
    <property type="entry name" value="SAM-dependent_MTases_sf"/>
</dbReference>
<feature type="coiled-coil region" evidence="6">
    <location>
        <begin position="416"/>
        <end position="499"/>
    </location>
</feature>
<evidence type="ECO:0000256" key="4">
    <source>
        <dbReference type="ARBA" id="ARBA00022679"/>
    </source>
</evidence>
<reference evidence="9 10" key="1">
    <citation type="submission" date="2018-10" db="EMBL/GenBank/DDBJ databases">
        <title>Genomic Encyclopedia of Archaeal and Bacterial Type Strains, Phase II (KMG-II): from individual species to whole genera.</title>
        <authorList>
            <person name="Goeker M."/>
        </authorList>
    </citation>
    <scope>NUCLEOTIDE SEQUENCE [LARGE SCALE GENOMIC DNA]</scope>
    <source>
        <strain evidence="9 10">DSM 14954</strain>
    </source>
</reference>
<keyword evidence="3" id="KW-0489">Methyltransferase</keyword>
<dbReference type="PRINTS" id="PR00996">
    <property type="entry name" value="CHERMTFRASE"/>
</dbReference>
<evidence type="ECO:0000256" key="3">
    <source>
        <dbReference type="ARBA" id="ARBA00022603"/>
    </source>
</evidence>
<dbReference type="GO" id="GO:0008983">
    <property type="term" value="F:protein-glutamate O-methyltransferase activity"/>
    <property type="evidence" value="ECO:0007669"/>
    <property type="project" value="UniProtKB-EC"/>
</dbReference>
<dbReference type="InterPro" id="IPR022642">
    <property type="entry name" value="CheR_C"/>
</dbReference>
<dbReference type="CDD" id="cd00130">
    <property type="entry name" value="PAS"/>
    <property type="match status" value="2"/>
</dbReference>
<dbReference type="GO" id="GO:0032259">
    <property type="term" value="P:methylation"/>
    <property type="evidence" value="ECO:0007669"/>
    <property type="project" value="UniProtKB-KW"/>
</dbReference>
<dbReference type="Pfam" id="PF01739">
    <property type="entry name" value="CheR"/>
    <property type="match status" value="1"/>
</dbReference>
<dbReference type="GO" id="GO:0006355">
    <property type="term" value="P:regulation of DNA-templated transcription"/>
    <property type="evidence" value="ECO:0007669"/>
    <property type="project" value="InterPro"/>
</dbReference>
<dbReference type="Pfam" id="PF08448">
    <property type="entry name" value="PAS_4"/>
    <property type="match status" value="1"/>
</dbReference>
<keyword evidence="10" id="KW-1185">Reference proteome</keyword>
<evidence type="ECO:0000256" key="6">
    <source>
        <dbReference type="SAM" id="Coils"/>
    </source>
</evidence>
<feature type="domain" description="CheR-type methyltransferase" evidence="8">
    <location>
        <begin position="1"/>
        <end position="270"/>
    </location>
</feature>
<dbReference type="Gene3D" id="1.10.287.510">
    <property type="entry name" value="Helix hairpin bin"/>
    <property type="match status" value="1"/>
</dbReference>
<dbReference type="InterPro" id="IPR000780">
    <property type="entry name" value="CheR_MeTrfase"/>
</dbReference>
<evidence type="ECO:0000259" key="8">
    <source>
        <dbReference type="PROSITE" id="PS50123"/>
    </source>
</evidence>
<dbReference type="InterPro" id="IPR050903">
    <property type="entry name" value="Bact_Chemotaxis_MeTrfase"/>
</dbReference>
<dbReference type="Gene3D" id="1.10.155.10">
    <property type="entry name" value="Chemotaxis receptor methyltransferase CheR, N-terminal domain"/>
    <property type="match status" value="1"/>
</dbReference>
<dbReference type="SMART" id="SM00138">
    <property type="entry name" value="MeTrc"/>
    <property type="match status" value="1"/>
</dbReference>
<dbReference type="InterPro" id="IPR000014">
    <property type="entry name" value="PAS"/>
</dbReference>
<dbReference type="Pfam" id="PF03705">
    <property type="entry name" value="CheR_N"/>
    <property type="match status" value="1"/>
</dbReference>
<name>A0A660LKA1_9ACTN</name>
<evidence type="ECO:0000256" key="5">
    <source>
        <dbReference type="ARBA" id="ARBA00022691"/>
    </source>
</evidence>
<comment type="catalytic activity">
    <reaction evidence="1">
        <text>L-glutamyl-[protein] + S-adenosyl-L-methionine = [protein]-L-glutamate 5-O-methyl ester + S-adenosyl-L-homocysteine</text>
        <dbReference type="Rhea" id="RHEA:24452"/>
        <dbReference type="Rhea" id="RHEA-COMP:10208"/>
        <dbReference type="Rhea" id="RHEA-COMP:10311"/>
        <dbReference type="ChEBI" id="CHEBI:29973"/>
        <dbReference type="ChEBI" id="CHEBI:57856"/>
        <dbReference type="ChEBI" id="CHEBI:59789"/>
        <dbReference type="ChEBI" id="CHEBI:82795"/>
        <dbReference type="EC" id="2.1.1.80"/>
    </reaction>
</comment>
<dbReference type="SUPFAM" id="SSF47757">
    <property type="entry name" value="Chemotaxis receptor methyltransferase CheR, N-terminal domain"/>
    <property type="match status" value="1"/>
</dbReference>
<dbReference type="PROSITE" id="PS50123">
    <property type="entry name" value="CHER"/>
    <property type="match status" value="1"/>
</dbReference>
<dbReference type="SMART" id="SM00091">
    <property type="entry name" value="PAS"/>
    <property type="match status" value="2"/>
</dbReference>
<organism evidence="9 10">
    <name type="scientific">Solirubrobacter pauli</name>
    <dbReference type="NCBI Taxonomy" id="166793"/>
    <lineage>
        <taxon>Bacteria</taxon>
        <taxon>Bacillati</taxon>
        <taxon>Actinomycetota</taxon>
        <taxon>Thermoleophilia</taxon>
        <taxon>Solirubrobacterales</taxon>
        <taxon>Solirubrobacteraceae</taxon>
        <taxon>Solirubrobacter</taxon>
    </lineage>
</organism>
<evidence type="ECO:0000256" key="2">
    <source>
        <dbReference type="ARBA" id="ARBA00012534"/>
    </source>
</evidence>
<sequence>MSDAPADAAFEALLEFLRRTRGVDFTGYKRTSLERRFRRRMDAVGCASYSDYLDCLEVDPEEYGQLFEMLLINVTEFFRDPPVWRHLRDDVLPALIADKDPTDPIRVWSAGCASGQEAYTCAMVLAELLGIDQYRERVKIYATDIDEDALAQARLAVYTAKEMESVPPELREQYFERADQRLGFRKDLRRTVIFGRNNLVQDAPISRLDLLLCRNTLMYLNAETQARILRHFHFALLDTGVLLLGKSEMMISHRDLFAAADLKKRIFVKQPRTTMGSRAGAFVGAEENERPAGEDERVTRDAALELGPAAQVIVSRTGRVTFANLPARALFQLAGDDIGRTFAETDLAHRPAQLVAPIEQALRERRRVPVGEATLTPERGDARQLDVNVTPLIASDNLAVGVSVTFEDVTRFAAMQSELESNRRDLELAYEELQSTIDELETTNEELQSANEELQTTNEELQSTNEELETMNEELQSTNEELETINDELRERTGELNRVNEFLEAILTSLGLGVVVIDAQQRVQVWNRRAEDLWGLRADEAVDHHFLSLDIGLPSEQLAAPLRAVVSGSSPRETREVDAVNRRGRAIVCAATILPLVSSAGDGSPRGAVVMMEDRPRDDGQ</sequence>
<evidence type="ECO:0000259" key="7">
    <source>
        <dbReference type="PROSITE" id="PS50112"/>
    </source>
</evidence>
<dbReference type="InterPro" id="IPR013656">
    <property type="entry name" value="PAS_4"/>
</dbReference>
<dbReference type="RefSeq" id="WP_121252475.1">
    <property type="nucleotide sequence ID" value="NZ_RBIL01000001.1"/>
</dbReference>
<dbReference type="Pfam" id="PF00989">
    <property type="entry name" value="PAS"/>
    <property type="match status" value="1"/>
</dbReference>
<gene>
    <name evidence="9" type="ORF">C8N24_3799</name>
</gene>
<protein>
    <recommendedName>
        <fullName evidence="2">protein-glutamate O-methyltransferase</fullName>
        <ecNumber evidence="2">2.1.1.80</ecNumber>
    </recommendedName>
</protein>
<comment type="caution">
    <text evidence="9">The sequence shown here is derived from an EMBL/GenBank/DDBJ whole genome shotgun (WGS) entry which is preliminary data.</text>
</comment>
<proteinExistence type="predicted"/>
<dbReference type="InterPro" id="IPR013767">
    <property type="entry name" value="PAS_fold"/>
</dbReference>
<dbReference type="Gene3D" id="3.40.50.150">
    <property type="entry name" value="Vaccinia Virus protein VP39"/>
    <property type="match status" value="1"/>
</dbReference>
<dbReference type="NCBIfam" id="TIGR00229">
    <property type="entry name" value="sensory_box"/>
    <property type="match status" value="1"/>
</dbReference>
<dbReference type="OrthoDB" id="9816309at2"/>
<dbReference type="InterPro" id="IPR036804">
    <property type="entry name" value="CheR_N_sf"/>
</dbReference>
<keyword evidence="6" id="KW-0175">Coiled coil</keyword>
<keyword evidence="4" id="KW-0808">Transferase</keyword>
<feature type="domain" description="PAS" evidence="7">
    <location>
        <begin position="499"/>
        <end position="547"/>
    </location>
</feature>
<dbReference type="AlphaFoldDB" id="A0A660LKA1"/>
<dbReference type="SUPFAM" id="SSF53335">
    <property type="entry name" value="S-adenosyl-L-methionine-dependent methyltransferases"/>
    <property type="match status" value="1"/>
</dbReference>
<dbReference type="EMBL" id="RBIL01000001">
    <property type="protein sequence ID" value="RKQ93924.1"/>
    <property type="molecule type" value="Genomic_DNA"/>
</dbReference>
<dbReference type="PROSITE" id="PS50112">
    <property type="entry name" value="PAS"/>
    <property type="match status" value="1"/>
</dbReference>
<dbReference type="PANTHER" id="PTHR24422">
    <property type="entry name" value="CHEMOTAXIS PROTEIN METHYLTRANSFERASE"/>
    <property type="match status" value="1"/>
</dbReference>
<evidence type="ECO:0000256" key="1">
    <source>
        <dbReference type="ARBA" id="ARBA00001541"/>
    </source>
</evidence>
<keyword evidence="5" id="KW-0949">S-adenosyl-L-methionine</keyword>
<evidence type="ECO:0000313" key="9">
    <source>
        <dbReference type="EMBL" id="RKQ93924.1"/>
    </source>
</evidence>
<dbReference type="PANTHER" id="PTHR24422:SF10">
    <property type="entry name" value="CHEMOTAXIS PROTEIN METHYLTRANSFERASE 2"/>
    <property type="match status" value="1"/>
</dbReference>
<dbReference type="InterPro" id="IPR035965">
    <property type="entry name" value="PAS-like_dom_sf"/>
</dbReference>
<dbReference type="EC" id="2.1.1.80" evidence="2"/>
<evidence type="ECO:0000313" key="10">
    <source>
        <dbReference type="Proteomes" id="UP000278962"/>
    </source>
</evidence>
<dbReference type="SUPFAM" id="SSF55785">
    <property type="entry name" value="PYP-like sensor domain (PAS domain)"/>
    <property type="match status" value="2"/>
</dbReference>
<dbReference type="Gene3D" id="3.30.450.20">
    <property type="entry name" value="PAS domain"/>
    <property type="match status" value="2"/>
</dbReference>
<accession>A0A660LKA1</accession>
<dbReference type="SUPFAM" id="SSF90257">
    <property type="entry name" value="Myosin rod fragments"/>
    <property type="match status" value="1"/>
</dbReference>
<dbReference type="InterPro" id="IPR022641">
    <property type="entry name" value="CheR_N"/>
</dbReference>
<dbReference type="Proteomes" id="UP000278962">
    <property type="component" value="Unassembled WGS sequence"/>
</dbReference>